<gene>
    <name evidence="7" type="ORF">NNO07_05700</name>
</gene>
<evidence type="ECO:0000256" key="1">
    <source>
        <dbReference type="ARBA" id="ARBA00005384"/>
    </source>
</evidence>
<keyword evidence="3" id="KW-0805">Transcription regulation</keyword>
<dbReference type="InterPro" id="IPR015422">
    <property type="entry name" value="PyrdxlP-dep_Trfase_small"/>
</dbReference>
<evidence type="ECO:0000256" key="4">
    <source>
        <dbReference type="ARBA" id="ARBA00023125"/>
    </source>
</evidence>
<sequence length="474" mass="52041">MSVKPIIDTVSILIEALSSGAGAKYKRLASAMEVRILEGSIEGGVKLPPHRILADRLGVTIGTVSRAYAELERMGLVVARVGDGTFVRQRELERKRDVGFSNFVEERPEQYDMGRNMHIPGSEASLLAQSLLDLSRDPRALSELTLYTPDSGLPRYRHAGARWLTHGDFQPQAEQVMCVNGGQHGLLCTLMALLRAGDAMVTEQLTYPGLITAARMLGIKLLGAAMDNEGLIPASLDELCRHNRVSAIYCTPTLQNPTTGVMSAQRREAIVAICREHNLLIIEDEAHAVLVDHRPPPLSHYAPERTVLISSLSKAVAAGLRVGYLHAPTPLISRITASLRATCWMATPLTMELASNWIENGIAEKLLHQQITEIGRRKQLVQGLLEGLSYRTHPQCPHFWIEVPEPWRASDVETDLKLKNYLIATAEAFAVGRAAVPQFVRVSVSNASHNDQLLLEGFEALANTLRQGSGQLDE</sequence>
<dbReference type="Pfam" id="PF00392">
    <property type="entry name" value="GntR"/>
    <property type="match status" value="1"/>
</dbReference>
<evidence type="ECO:0000313" key="7">
    <source>
        <dbReference type="EMBL" id="MDA8482558.1"/>
    </source>
</evidence>
<dbReference type="EMBL" id="JANEWF010000003">
    <property type="protein sequence ID" value="MDA8482558.1"/>
    <property type="molecule type" value="Genomic_DNA"/>
</dbReference>
<keyword evidence="5" id="KW-0804">Transcription</keyword>
<dbReference type="SUPFAM" id="SSF46785">
    <property type="entry name" value="Winged helix' DNA-binding domain"/>
    <property type="match status" value="1"/>
</dbReference>
<keyword evidence="4" id="KW-0238">DNA-binding</keyword>
<evidence type="ECO:0000256" key="2">
    <source>
        <dbReference type="ARBA" id="ARBA00022898"/>
    </source>
</evidence>
<name>A0ABT4Y150_METRE</name>
<dbReference type="SMART" id="SM00345">
    <property type="entry name" value="HTH_GNTR"/>
    <property type="match status" value="1"/>
</dbReference>
<evidence type="ECO:0000313" key="8">
    <source>
        <dbReference type="Proteomes" id="UP001211689"/>
    </source>
</evidence>
<evidence type="ECO:0000259" key="6">
    <source>
        <dbReference type="PROSITE" id="PS50949"/>
    </source>
</evidence>
<protein>
    <submittedName>
        <fullName evidence="7">PLP-dependent aminotransferase family protein</fullName>
    </submittedName>
</protein>
<comment type="caution">
    <text evidence="7">The sequence shown here is derived from an EMBL/GenBank/DDBJ whole genome shotgun (WGS) entry which is preliminary data.</text>
</comment>
<dbReference type="InterPro" id="IPR051446">
    <property type="entry name" value="HTH_trans_reg/aminotransferase"/>
</dbReference>
<dbReference type="InterPro" id="IPR004839">
    <property type="entry name" value="Aminotransferase_I/II_large"/>
</dbReference>
<dbReference type="Pfam" id="PF00155">
    <property type="entry name" value="Aminotran_1_2"/>
    <property type="match status" value="1"/>
</dbReference>
<accession>A0ABT4Y150</accession>
<keyword evidence="7" id="KW-0808">Transferase</keyword>
<dbReference type="RefSeq" id="WP_271470221.1">
    <property type="nucleotide sequence ID" value="NZ_JANEWF010000003.1"/>
</dbReference>
<dbReference type="Gene3D" id="3.90.1150.10">
    <property type="entry name" value="Aspartate Aminotransferase, domain 1"/>
    <property type="match status" value="1"/>
</dbReference>
<dbReference type="InterPro" id="IPR015421">
    <property type="entry name" value="PyrdxlP-dep_Trfase_major"/>
</dbReference>
<evidence type="ECO:0000256" key="3">
    <source>
        <dbReference type="ARBA" id="ARBA00023015"/>
    </source>
</evidence>
<dbReference type="PANTHER" id="PTHR46577">
    <property type="entry name" value="HTH-TYPE TRANSCRIPTIONAL REGULATORY PROTEIN GABR"/>
    <property type="match status" value="1"/>
</dbReference>
<dbReference type="GO" id="GO:0008483">
    <property type="term" value="F:transaminase activity"/>
    <property type="evidence" value="ECO:0007669"/>
    <property type="project" value="UniProtKB-KW"/>
</dbReference>
<keyword evidence="8" id="KW-1185">Reference proteome</keyword>
<keyword evidence="2" id="KW-0663">Pyridoxal phosphate</keyword>
<dbReference type="SUPFAM" id="SSF53383">
    <property type="entry name" value="PLP-dependent transferases"/>
    <property type="match status" value="1"/>
</dbReference>
<comment type="similarity">
    <text evidence="1">In the C-terminal section; belongs to the class-I pyridoxal-phosphate-dependent aminotransferase family.</text>
</comment>
<dbReference type="CDD" id="cd07377">
    <property type="entry name" value="WHTH_GntR"/>
    <property type="match status" value="1"/>
</dbReference>
<dbReference type="CDD" id="cd00609">
    <property type="entry name" value="AAT_like"/>
    <property type="match status" value="1"/>
</dbReference>
<feature type="domain" description="HTH gntR-type" evidence="6">
    <location>
        <begin position="22"/>
        <end position="90"/>
    </location>
</feature>
<evidence type="ECO:0000256" key="5">
    <source>
        <dbReference type="ARBA" id="ARBA00023163"/>
    </source>
</evidence>
<dbReference type="PANTHER" id="PTHR46577:SF1">
    <property type="entry name" value="HTH-TYPE TRANSCRIPTIONAL REGULATORY PROTEIN GABR"/>
    <property type="match status" value="1"/>
</dbReference>
<keyword evidence="7" id="KW-0032">Aminotransferase</keyword>
<organism evidence="7 8">
    <name type="scientific">Metapseudomonas resinovorans</name>
    <name type="common">Pseudomonas resinovorans</name>
    <dbReference type="NCBI Taxonomy" id="53412"/>
    <lineage>
        <taxon>Bacteria</taxon>
        <taxon>Pseudomonadati</taxon>
        <taxon>Pseudomonadota</taxon>
        <taxon>Gammaproteobacteria</taxon>
        <taxon>Pseudomonadales</taxon>
        <taxon>Pseudomonadaceae</taxon>
        <taxon>Metapseudomonas</taxon>
    </lineage>
</organism>
<dbReference type="InterPro" id="IPR036390">
    <property type="entry name" value="WH_DNA-bd_sf"/>
</dbReference>
<dbReference type="Proteomes" id="UP001211689">
    <property type="component" value="Unassembled WGS sequence"/>
</dbReference>
<dbReference type="Gene3D" id="3.40.640.10">
    <property type="entry name" value="Type I PLP-dependent aspartate aminotransferase-like (Major domain)"/>
    <property type="match status" value="1"/>
</dbReference>
<dbReference type="InterPro" id="IPR036388">
    <property type="entry name" value="WH-like_DNA-bd_sf"/>
</dbReference>
<dbReference type="InterPro" id="IPR015424">
    <property type="entry name" value="PyrdxlP-dep_Trfase"/>
</dbReference>
<proteinExistence type="inferred from homology"/>
<reference evidence="7 8" key="1">
    <citation type="submission" date="2022-07" db="EMBL/GenBank/DDBJ databases">
        <title>Genome Analysis of Selected Gammaproteobacteria from Nigerian Food snails.</title>
        <authorList>
            <person name="Okafor A.C."/>
        </authorList>
    </citation>
    <scope>NUCLEOTIDE SEQUENCE [LARGE SCALE GENOMIC DNA]</scope>
    <source>
        <strain evidence="7 8">Awg 2</strain>
    </source>
</reference>
<dbReference type="PROSITE" id="PS50949">
    <property type="entry name" value="HTH_GNTR"/>
    <property type="match status" value="1"/>
</dbReference>
<dbReference type="InterPro" id="IPR000524">
    <property type="entry name" value="Tscrpt_reg_HTH_GntR"/>
</dbReference>
<dbReference type="Gene3D" id="1.10.10.10">
    <property type="entry name" value="Winged helix-like DNA-binding domain superfamily/Winged helix DNA-binding domain"/>
    <property type="match status" value="1"/>
</dbReference>